<accession>A0A9N9FJ15</accession>
<name>A0A9N9FJ15_9GLOM</name>
<dbReference type="AlphaFoldDB" id="A0A9N9FJ15"/>
<dbReference type="PANTHER" id="PTHR34415:SF1">
    <property type="entry name" value="INTEGRASE CATALYTIC DOMAIN-CONTAINING PROTEIN"/>
    <property type="match status" value="1"/>
</dbReference>
<protein>
    <submittedName>
        <fullName evidence="1">17057_t:CDS:1</fullName>
    </submittedName>
</protein>
<reference evidence="1" key="1">
    <citation type="submission" date="2021-06" db="EMBL/GenBank/DDBJ databases">
        <authorList>
            <person name="Kallberg Y."/>
            <person name="Tangrot J."/>
            <person name="Rosling A."/>
        </authorList>
    </citation>
    <scope>NUCLEOTIDE SEQUENCE</scope>
    <source>
        <strain evidence="1">FL966</strain>
    </source>
</reference>
<evidence type="ECO:0000313" key="1">
    <source>
        <dbReference type="EMBL" id="CAG8536913.1"/>
    </source>
</evidence>
<keyword evidence="2" id="KW-1185">Reference proteome</keyword>
<dbReference type="Proteomes" id="UP000789759">
    <property type="component" value="Unassembled WGS sequence"/>
</dbReference>
<organism evidence="1 2">
    <name type="scientific">Cetraspora pellucida</name>
    <dbReference type="NCBI Taxonomy" id="1433469"/>
    <lineage>
        <taxon>Eukaryota</taxon>
        <taxon>Fungi</taxon>
        <taxon>Fungi incertae sedis</taxon>
        <taxon>Mucoromycota</taxon>
        <taxon>Glomeromycotina</taxon>
        <taxon>Glomeromycetes</taxon>
        <taxon>Diversisporales</taxon>
        <taxon>Gigasporaceae</taxon>
        <taxon>Cetraspora</taxon>
    </lineage>
</organism>
<proteinExistence type="predicted"/>
<sequence length="352" mass="41344">MLHDDLDVWIKGQLASFAYSELPKQKKKIQDPNNIITRDRFNYQYRYDAQHIVCLSTYLKLIGISSSRLDRIKTHIKDYGMAKPIHGNMGRPSIRSDHAIINEQVKQELNNYIRNYATFYGLPLPIRHLRNDAMSIILLPINTTYNSIYEEYISTIKSIKGENYKIMAYTTFLKIWKEVASDIRFMTKASDLCDTYHVEAAVNESKKDGSNIAVRYDKSGWNYYDFEKFLEPYFIKCNGIRQFRHFYFYHDQPDKIYMTLESNGPKIEAVIRNSVYFDPYQSLSIIPIKPLSLKRQIQLFKDIRPYVHDPYKDELCFAPNKCEENLLHKSLNESMDESLMNGQVGGRSSYMS</sequence>
<evidence type="ECO:0000313" key="2">
    <source>
        <dbReference type="Proteomes" id="UP000789759"/>
    </source>
</evidence>
<dbReference type="EMBL" id="CAJVQA010002110">
    <property type="protein sequence ID" value="CAG8536913.1"/>
    <property type="molecule type" value="Genomic_DNA"/>
</dbReference>
<dbReference type="PANTHER" id="PTHR34415">
    <property type="entry name" value="INTEGRASE CATALYTIC DOMAIN-CONTAINING PROTEIN"/>
    <property type="match status" value="1"/>
</dbReference>
<dbReference type="OrthoDB" id="2384130at2759"/>
<comment type="caution">
    <text evidence="1">The sequence shown here is derived from an EMBL/GenBank/DDBJ whole genome shotgun (WGS) entry which is preliminary data.</text>
</comment>
<gene>
    <name evidence="1" type="ORF">CPELLU_LOCUS4112</name>
</gene>